<sequence length="569" mass="65698">MHKFFFPYIFLYFFTINKVNAQVKIKETDSSVSLSNKYASFEFDKKTADLKSISYENYNNLLGDKGSAYLSGPNWTMTPSTFSITSQNDTLIDISFKHTAKKYFNYDLHYVIKSDTKGIYVYLVENHSKNDPASIYEQTRWGLRADPSIFNYHLVRDTIQGPMYSMDSLESGKKLQDWTYKMSNGIIYTKYNYADYIDNRYVHGMAGTQSHVGIFVIQASHEYLNGGPTKQYQTVHSNPYLINMFNCTHFLNDNRVTDDTISGDWTKLNGPFLLYVDKEKSVSELWNIAKQETGLQKKQWPYAWLQNKYYPLERGTLVLNAKDEFNKNLYNVTLVLADSGYDWQAQTKSYIYWTHTNKNGYSTIKNIRPGVYTLYAYGANRLKEGKKQNIIIVKNESKNVSVIMPTEDKTTIWQIGDADRTTRGFKYADHKRAYGLFDSIPENLDYTIGKSIIQNWYYAQTKVGNWKIHFTNKNISNKDSIELEIAIAGVARNPKLTILLNDQPIGDLNNLGNDHSIYRSAILGGYYILKKFKIPINLINSDNTLELKLEKVPRGGGYMYDAIRLSKLN</sequence>
<dbReference type="Pfam" id="PF14686">
    <property type="entry name" value="fn3_3"/>
    <property type="match status" value="1"/>
</dbReference>
<dbReference type="InterPro" id="IPR010325">
    <property type="entry name" value="Rhamnogal_lyase"/>
</dbReference>
<dbReference type="CDD" id="cd10317">
    <property type="entry name" value="RGL4_C"/>
    <property type="match status" value="1"/>
</dbReference>
<dbReference type="EMBL" id="CP044016">
    <property type="protein sequence ID" value="QES88121.1"/>
    <property type="molecule type" value="Genomic_DNA"/>
</dbReference>
<keyword evidence="5" id="KW-1185">Reference proteome</keyword>
<dbReference type="KEGG" id="arac:E0W69_005395"/>
<dbReference type="SUPFAM" id="SSF49452">
    <property type="entry name" value="Starch-binding domain-like"/>
    <property type="match status" value="1"/>
</dbReference>
<dbReference type="Gene3D" id="2.60.120.260">
    <property type="entry name" value="Galactose-binding domain-like"/>
    <property type="match status" value="1"/>
</dbReference>
<dbReference type="InterPro" id="IPR029411">
    <property type="entry name" value="RG-lyase_III"/>
</dbReference>
<evidence type="ECO:0000259" key="3">
    <source>
        <dbReference type="Pfam" id="PF14686"/>
    </source>
</evidence>
<protein>
    <recommendedName>
        <fullName evidence="6">Rhamnogalacturonan endolyase</fullName>
    </recommendedName>
</protein>
<dbReference type="InterPro" id="IPR051850">
    <property type="entry name" value="Polysacch_Lyase_4"/>
</dbReference>
<dbReference type="SUPFAM" id="SSF49785">
    <property type="entry name" value="Galactose-binding domain-like"/>
    <property type="match status" value="1"/>
</dbReference>
<evidence type="ECO:0000259" key="2">
    <source>
        <dbReference type="Pfam" id="PF14683"/>
    </source>
</evidence>
<dbReference type="InterPro" id="IPR008979">
    <property type="entry name" value="Galactose-bd-like_sf"/>
</dbReference>
<gene>
    <name evidence="4" type="ORF">E0W69_005395</name>
</gene>
<evidence type="ECO:0000313" key="5">
    <source>
        <dbReference type="Proteomes" id="UP000292424"/>
    </source>
</evidence>
<feature type="domain" description="Rhamnogalacturonan lyase" evidence="2">
    <location>
        <begin position="411"/>
        <end position="565"/>
    </location>
</feature>
<dbReference type="RefSeq" id="WP_131329008.1">
    <property type="nucleotide sequence ID" value="NZ_CP044016.1"/>
</dbReference>
<keyword evidence="1" id="KW-0732">Signal</keyword>
<evidence type="ECO:0008006" key="6">
    <source>
        <dbReference type="Google" id="ProtNLM"/>
    </source>
</evidence>
<organism evidence="4 5">
    <name type="scientific">Rhizosphaericola mali</name>
    <dbReference type="NCBI Taxonomy" id="2545455"/>
    <lineage>
        <taxon>Bacteria</taxon>
        <taxon>Pseudomonadati</taxon>
        <taxon>Bacteroidota</taxon>
        <taxon>Chitinophagia</taxon>
        <taxon>Chitinophagales</taxon>
        <taxon>Chitinophagaceae</taxon>
        <taxon>Rhizosphaericola</taxon>
    </lineage>
</organism>
<dbReference type="Pfam" id="PF14683">
    <property type="entry name" value="CBM-like"/>
    <property type="match status" value="1"/>
</dbReference>
<dbReference type="OrthoDB" id="101122at2"/>
<dbReference type="Gene3D" id="2.60.40.1120">
    <property type="entry name" value="Carboxypeptidase-like, regulatory domain"/>
    <property type="match status" value="1"/>
</dbReference>
<accession>A0A5P2G9C9</accession>
<feature type="domain" description="Rhamnogalacturonan lyase" evidence="3">
    <location>
        <begin position="330"/>
        <end position="397"/>
    </location>
</feature>
<dbReference type="Proteomes" id="UP000292424">
    <property type="component" value="Chromosome"/>
</dbReference>
<dbReference type="PANTHER" id="PTHR32018:SF1">
    <property type="entry name" value="RHAMNOGALACTURONAN ENDOLYASE"/>
    <property type="match status" value="1"/>
</dbReference>
<evidence type="ECO:0000256" key="1">
    <source>
        <dbReference type="ARBA" id="ARBA00022729"/>
    </source>
</evidence>
<dbReference type="Pfam" id="PF06045">
    <property type="entry name" value="Rhamnogal_lyase"/>
    <property type="match status" value="1"/>
</dbReference>
<dbReference type="CDD" id="cd10316">
    <property type="entry name" value="RGL4_M"/>
    <property type="match status" value="1"/>
</dbReference>
<name>A0A5P2G9C9_9BACT</name>
<dbReference type="InterPro" id="IPR013784">
    <property type="entry name" value="Carb-bd-like_fold"/>
</dbReference>
<dbReference type="InterPro" id="IPR029413">
    <property type="entry name" value="RG-lyase_II"/>
</dbReference>
<evidence type="ECO:0000313" key="4">
    <source>
        <dbReference type="EMBL" id="QES88121.1"/>
    </source>
</evidence>
<dbReference type="PANTHER" id="PTHR32018">
    <property type="entry name" value="RHAMNOGALACTURONATE LYASE FAMILY PROTEIN"/>
    <property type="match status" value="1"/>
</dbReference>
<proteinExistence type="predicted"/>
<dbReference type="GO" id="GO:0030246">
    <property type="term" value="F:carbohydrate binding"/>
    <property type="evidence" value="ECO:0007669"/>
    <property type="project" value="InterPro"/>
</dbReference>
<dbReference type="AlphaFoldDB" id="A0A5P2G9C9"/>
<reference evidence="4 5" key="1">
    <citation type="submission" date="2019-09" db="EMBL/GenBank/DDBJ databases">
        <title>Complete genome sequence of Arachidicoccus sp. B3-10 isolated from apple orchard soil.</title>
        <authorList>
            <person name="Kim H.S."/>
            <person name="Han K.-I."/>
            <person name="Suh M.K."/>
            <person name="Lee K.C."/>
            <person name="Eom M.K."/>
            <person name="Kim J.-S."/>
            <person name="Kang S.W."/>
            <person name="Sin Y."/>
            <person name="Lee J.-S."/>
        </authorList>
    </citation>
    <scope>NUCLEOTIDE SEQUENCE [LARGE SCALE GENOMIC DNA]</scope>
    <source>
        <strain evidence="4 5">B3-10</strain>
    </source>
</reference>